<dbReference type="RefSeq" id="WP_115837905.1">
    <property type="nucleotide sequence ID" value="NZ_CP025086.1"/>
</dbReference>
<name>A0A3D9YL61_9HYPH</name>
<keyword evidence="3" id="KW-1185">Reference proteome</keyword>
<reference evidence="2 3" key="1">
    <citation type="submission" date="2018-08" db="EMBL/GenBank/DDBJ databases">
        <title>Genomic Encyclopedia of Type Strains, Phase IV (KMG-IV): sequencing the most valuable type-strain genomes for metagenomic binning, comparative biology and taxonomic classification.</title>
        <authorList>
            <person name="Goeker M."/>
        </authorList>
    </citation>
    <scope>NUCLEOTIDE SEQUENCE [LARGE SCALE GENOMIC DNA]</scope>
    <source>
        <strain evidence="2 3">BW863</strain>
    </source>
</reference>
<accession>A0A3D9YL61</accession>
<gene>
    <name evidence="2" type="ORF">DES32_3236</name>
</gene>
<evidence type="ECO:0000256" key="1">
    <source>
        <dbReference type="SAM" id="Coils"/>
    </source>
</evidence>
<proteinExistence type="predicted"/>
<evidence type="ECO:0000313" key="2">
    <source>
        <dbReference type="EMBL" id="REF83317.1"/>
    </source>
</evidence>
<dbReference type="OrthoDB" id="7216696at2"/>
<organism evidence="2 3">
    <name type="scientific">Methylovirgula ligni</name>
    <dbReference type="NCBI Taxonomy" id="569860"/>
    <lineage>
        <taxon>Bacteria</taxon>
        <taxon>Pseudomonadati</taxon>
        <taxon>Pseudomonadota</taxon>
        <taxon>Alphaproteobacteria</taxon>
        <taxon>Hyphomicrobiales</taxon>
        <taxon>Beijerinckiaceae</taxon>
        <taxon>Methylovirgula</taxon>
    </lineage>
</organism>
<dbReference type="EMBL" id="QUMO01000006">
    <property type="protein sequence ID" value="REF83317.1"/>
    <property type="molecule type" value="Genomic_DNA"/>
</dbReference>
<dbReference type="Proteomes" id="UP000256900">
    <property type="component" value="Unassembled WGS sequence"/>
</dbReference>
<dbReference type="Gene3D" id="2.40.420.20">
    <property type="match status" value="1"/>
</dbReference>
<sequence>MSAAKRFRFLAIVLLAFAVGGILGAFYLVPTHADDDSGNDDNPNPPVRLTIRNGVPTLTLTSEEQENAGIIAARLEPAPPQIDIHGFATVLDPAGLADLNNQYRDAEAQVDVAKARLAASEGAYQRAQILHKDQQNISTAQLQSAKSTYDVDTNTLTAAQTHAAAVVINVRQTWGGAIATALARGDSAIADLIERHAFLVRVTLPPGTIITTPPAIASALYGPADVRLTYVSLATAVDPKLQGMSYLYRTPAQNLLPGLTLDVALAVKPEQAGSIVPDSAVVWLEGKPWIYIRTQPTIFIRKQIDPTRAAPRNGYVVSGLAPDARVVIRGTQMLLSEEFRASVPVED</sequence>
<dbReference type="AlphaFoldDB" id="A0A3D9YL61"/>
<protein>
    <submittedName>
        <fullName evidence="2">Multidrug efflux pump subunit AcrA (Membrane-fusion protein)</fullName>
    </submittedName>
</protein>
<feature type="coiled-coil region" evidence="1">
    <location>
        <begin position="96"/>
        <end position="123"/>
    </location>
</feature>
<evidence type="ECO:0000313" key="3">
    <source>
        <dbReference type="Proteomes" id="UP000256900"/>
    </source>
</evidence>
<comment type="caution">
    <text evidence="2">The sequence shown here is derived from an EMBL/GenBank/DDBJ whole genome shotgun (WGS) entry which is preliminary data.</text>
</comment>
<keyword evidence="1" id="KW-0175">Coiled coil</keyword>